<protein>
    <recommendedName>
        <fullName evidence="4">Lyase</fullName>
    </recommendedName>
</protein>
<evidence type="ECO:0000256" key="1">
    <source>
        <dbReference type="SAM" id="SignalP"/>
    </source>
</evidence>
<name>A0A4P6K1F0_KTERU</name>
<sequence>MAQKRKKVISIAVLLAIVASAALALVFIQPQSSLAKGSSSSVTDYATPGVDPWGTALDGGGNVWVALPGCDPSPSCATGTPAGKIGVFNPGSRTWTHTYQLPTGYGQALFLAFDRSGQLWFPMPTTNSLGVFNPATNSFNQWKVPTAGSGPWDIAIDSKGIIWFTEHYSNKIGSFNPATHAFKEVATPAGNSLPYGITVDKSDNIWFTENNDAVALIGEYTAQGVLQEYKIRNGSTKGLTPHMITTDGSGNVWWSEGWVAMIGKLNVASAQPGTNSGVTEYAYHPTCANCGTHTSGISVGPDGLIWFDDSLQSIYGSFNPGSGAFSLYNTPTQSSHPHDGLKVDGQNRVWFDEEFAGKLAVRG</sequence>
<keyword evidence="1" id="KW-0732">Signal</keyword>
<dbReference type="Pfam" id="PF24684">
    <property type="entry name" value="Vgb_lyase"/>
    <property type="match status" value="1"/>
</dbReference>
<keyword evidence="3" id="KW-1185">Reference proteome</keyword>
<dbReference type="InterPro" id="IPR051344">
    <property type="entry name" value="Vgb"/>
</dbReference>
<dbReference type="Gene3D" id="2.130.10.10">
    <property type="entry name" value="YVTN repeat-like/Quinoprotein amine dehydrogenase"/>
    <property type="match status" value="2"/>
</dbReference>
<dbReference type="RefSeq" id="WP_129892960.1">
    <property type="nucleotide sequence ID" value="NZ_CP035758.1"/>
</dbReference>
<feature type="signal peptide" evidence="1">
    <location>
        <begin position="1"/>
        <end position="24"/>
    </location>
</feature>
<proteinExistence type="predicted"/>
<dbReference type="KEGG" id="kbs:EPA93_40365"/>
<dbReference type="InterPro" id="IPR015943">
    <property type="entry name" value="WD40/YVTN_repeat-like_dom_sf"/>
</dbReference>
<evidence type="ECO:0008006" key="4">
    <source>
        <dbReference type="Google" id="ProtNLM"/>
    </source>
</evidence>
<dbReference type="OrthoDB" id="148222at2"/>
<accession>A0A4P6K1F0</accession>
<evidence type="ECO:0000313" key="3">
    <source>
        <dbReference type="Proteomes" id="UP000290365"/>
    </source>
</evidence>
<dbReference type="PANTHER" id="PTHR40274:SF3">
    <property type="entry name" value="VIRGINIAMYCIN B LYASE"/>
    <property type="match status" value="1"/>
</dbReference>
<dbReference type="PANTHER" id="PTHR40274">
    <property type="entry name" value="VIRGINIAMYCIN B LYASE"/>
    <property type="match status" value="1"/>
</dbReference>
<dbReference type="AlphaFoldDB" id="A0A4P6K1F0"/>
<dbReference type="EMBL" id="CP035758">
    <property type="protein sequence ID" value="QBD81899.1"/>
    <property type="molecule type" value="Genomic_DNA"/>
</dbReference>
<dbReference type="Proteomes" id="UP000290365">
    <property type="component" value="Chromosome"/>
</dbReference>
<evidence type="ECO:0000313" key="2">
    <source>
        <dbReference type="EMBL" id="QBD81899.1"/>
    </source>
</evidence>
<reference evidence="2 3" key="1">
    <citation type="submission" date="2019-01" db="EMBL/GenBank/DDBJ databases">
        <title>Ktedonosporobacter rubrisoli SCAWS-G2.</title>
        <authorList>
            <person name="Huang Y."/>
            <person name="Yan B."/>
        </authorList>
    </citation>
    <scope>NUCLEOTIDE SEQUENCE [LARGE SCALE GENOMIC DNA]</scope>
    <source>
        <strain evidence="2 3">SCAWS-G2</strain>
    </source>
</reference>
<dbReference type="SUPFAM" id="SSF63829">
    <property type="entry name" value="Calcium-dependent phosphotriesterase"/>
    <property type="match status" value="2"/>
</dbReference>
<gene>
    <name evidence="2" type="ORF">EPA93_40365</name>
</gene>
<feature type="chain" id="PRO_5020543579" description="Lyase" evidence="1">
    <location>
        <begin position="25"/>
        <end position="363"/>
    </location>
</feature>
<organism evidence="2 3">
    <name type="scientific">Ktedonosporobacter rubrisoli</name>
    <dbReference type="NCBI Taxonomy" id="2509675"/>
    <lineage>
        <taxon>Bacteria</taxon>
        <taxon>Bacillati</taxon>
        <taxon>Chloroflexota</taxon>
        <taxon>Ktedonobacteria</taxon>
        <taxon>Ktedonobacterales</taxon>
        <taxon>Ktedonosporobacteraceae</taxon>
        <taxon>Ktedonosporobacter</taxon>
    </lineage>
</organism>